<dbReference type="KEGG" id="pje:CRM71_07035"/>
<keyword evidence="2" id="KW-1185">Reference proteome</keyword>
<organism evidence="1 2">
    <name type="scientific">Prevotella jejuni</name>
    <dbReference type="NCBI Taxonomy" id="1177574"/>
    <lineage>
        <taxon>Bacteria</taxon>
        <taxon>Pseudomonadati</taxon>
        <taxon>Bacteroidota</taxon>
        <taxon>Bacteroidia</taxon>
        <taxon>Bacteroidales</taxon>
        <taxon>Prevotellaceae</taxon>
        <taxon>Prevotella</taxon>
    </lineage>
</organism>
<dbReference type="GeneID" id="94029159"/>
<evidence type="ECO:0000313" key="1">
    <source>
        <dbReference type="EMBL" id="SNS07094.1"/>
    </source>
</evidence>
<dbReference type="RefSeq" id="WP_102048126.1">
    <property type="nucleotide sequence ID" value="NZ_CAUUKV010000014.1"/>
</dbReference>
<dbReference type="EMBL" id="FZNZ01000035">
    <property type="protein sequence ID" value="SNS07094.1"/>
    <property type="molecule type" value="Genomic_DNA"/>
</dbReference>
<dbReference type="Pfam" id="PF05635">
    <property type="entry name" value="23S_rRNA_IVP"/>
    <property type="match status" value="1"/>
</dbReference>
<evidence type="ECO:0000313" key="2">
    <source>
        <dbReference type="Proteomes" id="UP000198427"/>
    </source>
</evidence>
<dbReference type="Proteomes" id="UP000198427">
    <property type="component" value="Unassembled WGS sequence"/>
</dbReference>
<gene>
    <name evidence="1" type="ORF">SAMN06265364_13524</name>
</gene>
<dbReference type="OrthoDB" id="9811959at2"/>
<dbReference type="InterPro" id="IPR036583">
    <property type="entry name" value="23S_rRNA_IVS_sf"/>
</dbReference>
<dbReference type="NCBIfam" id="TIGR02436">
    <property type="entry name" value="four helix bundle protein"/>
    <property type="match status" value="1"/>
</dbReference>
<dbReference type="CDD" id="cd16377">
    <property type="entry name" value="23S_rRNA_IVP_like"/>
    <property type="match status" value="1"/>
</dbReference>
<comment type="caution">
    <text evidence="1">The sequence shown here is derived from an EMBL/GenBank/DDBJ whole genome shotgun (WGS) entry which is preliminary data.</text>
</comment>
<sequence>MSNYPQTYSFERIIAWQKTHSFVLYVYEVMKLFPSDEKFGLTSQFRRAAISIEANIAEGYKRLGQQDKLRFMNIAQGSLEECRDYIILSRDLGYIGMEQYQQLHTKIEEASKLLNAYCYGIANNHAMNDLDK</sequence>
<dbReference type="PANTHER" id="PTHR38471:SF2">
    <property type="entry name" value="FOUR HELIX BUNDLE PROTEIN"/>
    <property type="match status" value="1"/>
</dbReference>
<reference evidence="1 2" key="1">
    <citation type="submission" date="2017-06" db="EMBL/GenBank/DDBJ databases">
        <authorList>
            <person name="Varghese N."/>
            <person name="Submissions S."/>
        </authorList>
    </citation>
    <scope>NUCLEOTIDE SEQUENCE [LARGE SCALE GENOMIC DNA]</scope>
    <source>
        <strain evidence="1 2">DSM 26989</strain>
    </source>
</reference>
<dbReference type="PANTHER" id="PTHR38471">
    <property type="entry name" value="FOUR HELIX BUNDLE PROTEIN"/>
    <property type="match status" value="1"/>
</dbReference>
<dbReference type="SUPFAM" id="SSF158446">
    <property type="entry name" value="IVS-encoded protein-like"/>
    <property type="match status" value="1"/>
</dbReference>
<proteinExistence type="predicted"/>
<dbReference type="AlphaFoldDB" id="A0A2K9HE33"/>
<name>A0A2K9HE33_9BACT</name>
<accession>A0A2K9HE33</accession>
<protein>
    <submittedName>
        <fullName evidence="1">Four helix bundle protein</fullName>
    </submittedName>
</protein>
<dbReference type="InterPro" id="IPR012657">
    <property type="entry name" value="23S_rRNA-intervening_sequence"/>
</dbReference>
<dbReference type="Gene3D" id="1.20.1440.60">
    <property type="entry name" value="23S rRNA-intervening sequence"/>
    <property type="match status" value="1"/>
</dbReference>